<dbReference type="GO" id="GO:0009425">
    <property type="term" value="C:bacterial-type flagellum basal body"/>
    <property type="evidence" value="ECO:0007669"/>
    <property type="project" value="InterPro"/>
</dbReference>
<dbReference type="AlphaFoldDB" id="A0A2A7URY5"/>
<keyword evidence="9" id="KW-0969">Cilium</keyword>
<accession>A0A2A7URY5</accession>
<evidence type="ECO:0000259" key="8">
    <source>
        <dbReference type="Pfam" id="PF01052"/>
    </source>
</evidence>
<comment type="subcellular location">
    <subcellularLocation>
        <location evidence="1">Cell membrane</location>
        <topology evidence="1">Peripheral membrane protein</topology>
        <orientation evidence="1">Cytoplasmic side</orientation>
    </subcellularLocation>
</comment>
<dbReference type="PRINTS" id="PR00956">
    <property type="entry name" value="FLGMOTORFLIN"/>
</dbReference>
<evidence type="ECO:0000256" key="3">
    <source>
        <dbReference type="ARBA" id="ARBA00021897"/>
    </source>
</evidence>
<evidence type="ECO:0000256" key="2">
    <source>
        <dbReference type="ARBA" id="ARBA00009226"/>
    </source>
</evidence>
<dbReference type="OrthoDB" id="9773459at2"/>
<protein>
    <recommendedName>
        <fullName evidence="3">Flagellar motor switch protein FliN</fullName>
    </recommendedName>
</protein>
<keyword evidence="9" id="KW-0282">Flagellum</keyword>
<keyword evidence="9" id="KW-0966">Cell projection</keyword>
<organism evidence="9 10">
    <name type="scientific">Comamonas terrigena</name>
    <dbReference type="NCBI Taxonomy" id="32013"/>
    <lineage>
        <taxon>Bacteria</taxon>
        <taxon>Pseudomonadati</taxon>
        <taxon>Pseudomonadota</taxon>
        <taxon>Betaproteobacteria</taxon>
        <taxon>Burkholderiales</taxon>
        <taxon>Comamonadaceae</taxon>
        <taxon>Comamonas</taxon>
    </lineage>
</organism>
<evidence type="ECO:0000256" key="1">
    <source>
        <dbReference type="ARBA" id="ARBA00004413"/>
    </source>
</evidence>
<comment type="similarity">
    <text evidence="2">Belongs to the FliN/MopA/SpaO family.</text>
</comment>
<keyword evidence="10" id="KW-1185">Reference proteome</keyword>
<evidence type="ECO:0000256" key="5">
    <source>
        <dbReference type="ARBA" id="ARBA00022500"/>
    </source>
</evidence>
<evidence type="ECO:0000256" key="4">
    <source>
        <dbReference type="ARBA" id="ARBA00022475"/>
    </source>
</evidence>
<dbReference type="SUPFAM" id="SSF101801">
    <property type="entry name" value="Surface presentation of antigens (SPOA)"/>
    <property type="match status" value="1"/>
</dbReference>
<dbReference type="InterPro" id="IPR001172">
    <property type="entry name" value="FliN_T3SS_HrcQb"/>
</dbReference>
<dbReference type="GO" id="GO:0005886">
    <property type="term" value="C:plasma membrane"/>
    <property type="evidence" value="ECO:0007669"/>
    <property type="project" value="UniProtKB-SubCell"/>
</dbReference>
<dbReference type="GO" id="GO:0071973">
    <property type="term" value="P:bacterial-type flagellum-dependent cell motility"/>
    <property type="evidence" value="ECO:0007669"/>
    <property type="project" value="InterPro"/>
</dbReference>
<dbReference type="InterPro" id="IPR001543">
    <property type="entry name" value="FliN-like_C"/>
</dbReference>
<evidence type="ECO:0000256" key="7">
    <source>
        <dbReference type="ARBA" id="ARBA00023136"/>
    </source>
</evidence>
<reference evidence="10" key="1">
    <citation type="submission" date="2017-09" db="EMBL/GenBank/DDBJ databases">
        <title>FDA dAtabase for Regulatory Grade micrObial Sequences (FDA-ARGOS): Supporting development and validation of Infectious Disease Dx tests.</title>
        <authorList>
            <person name="Minogue T."/>
            <person name="Wolcott M."/>
            <person name="Wasieloski L."/>
            <person name="Aguilar W."/>
            <person name="Moore D."/>
            <person name="Tallon L."/>
            <person name="Sadzewicz L."/>
            <person name="Ott S."/>
            <person name="Zhao X."/>
            <person name="Nagaraj S."/>
            <person name="Vavikolanu K."/>
            <person name="Aluvathingal J."/>
            <person name="Nadendla S."/>
            <person name="Sichtig H."/>
        </authorList>
    </citation>
    <scope>NUCLEOTIDE SEQUENCE [LARGE SCALE GENOMIC DNA]</scope>
    <source>
        <strain evidence="10">FDAARGOS_394</strain>
    </source>
</reference>
<sequence>MELDNNMDLQDLLAGNAEAAPEAPALAPALPEPERLSPFLHRIPVTLTLEAGSARITLQELADLGPDSVVPLDTIVGEPLTIKVNGAAIGKGEVVVCGESYGLKVLELHAELPALGL</sequence>
<dbReference type="PANTHER" id="PTHR43484">
    <property type="match status" value="1"/>
</dbReference>
<dbReference type="InterPro" id="IPR036429">
    <property type="entry name" value="SpoA-like_sf"/>
</dbReference>
<dbReference type="InterPro" id="IPR051469">
    <property type="entry name" value="FliN/MopA/SpaO"/>
</dbReference>
<comment type="caution">
    <text evidence="9">The sequence shown here is derived from an EMBL/GenBank/DDBJ whole genome shotgun (WGS) entry which is preliminary data.</text>
</comment>
<keyword evidence="4" id="KW-1003">Cell membrane</keyword>
<dbReference type="EMBL" id="PDEA01000001">
    <property type="protein sequence ID" value="PEH87911.1"/>
    <property type="molecule type" value="Genomic_DNA"/>
</dbReference>
<name>A0A2A7URY5_COMTR</name>
<dbReference type="Proteomes" id="UP000220246">
    <property type="component" value="Unassembled WGS sequence"/>
</dbReference>
<evidence type="ECO:0000256" key="6">
    <source>
        <dbReference type="ARBA" id="ARBA00022779"/>
    </source>
</evidence>
<dbReference type="GO" id="GO:0003774">
    <property type="term" value="F:cytoskeletal motor activity"/>
    <property type="evidence" value="ECO:0007669"/>
    <property type="project" value="InterPro"/>
</dbReference>
<keyword evidence="6" id="KW-0283">Flagellar rotation</keyword>
<proteinExistence type="inferred from homology"/>
<dbReference type="GO" id="GO:0006935">
    <property type="term" value="P:chemotaxis"/>
    <property type="evidence" value="ECO:0007669"/>
    <property type="project" value="UniProtKB-KW"/>
</dbReference>
<gene>
    <name evidence="9" type="ORF">CRM82_04115</name>
</gene>
<keyword evidence="5" id="KW-0145">Chemotaxis</keyword>
<dbReference type="Gene3D" id="2.30.330.10">
    <property type="entry name" value="SpoA-like"/>
    <property type="match status" value="1"/>
</dbReference>
<evidence type="ECO:0000313" key="9">
    <source>
        <dbReference type="EMBL" id="PEH87911.1"/>
    </source>
</evidence>
<keyword evidence="7" id="KW-0472">Membrane</keyword>
<dbReference type="STRING" id="1219032.GCA_001515545_04123"/>
<dbReference type="Pfam" id="PF01052">
    <property type="entry name" value="FliMN_C"/>
    <property type="match status" value="1"/>
</dbReference>
<dbReference type="PANTHER" id="PTHR43484:SF1">
    <property type="entry name" value="FLAGELLAR MOTOR SWITCH PROTEIN FLIN"/>
    <property type="match status" value="1"/>
</dbReference>
<feature type="domain" description="Flagellar motor switch protein FliN-like C-terminal" evidence="8">
    <location>
        <begin position="40"/>
        <end position="108"/>
    </location>
</feature>
<evidence type="ECO:0000313" key="10">
    <source>
        <dbReference type="Proteomes" id="UP000220246"/>
    </source>
</evidence>